<evidence type="ECO:0000313" key="2">
    <source>
        <dbReference type="EMBL" id="JAG15188.1"/>
    </source>
</evidence>
<name>A0A0A9X8R6_LYGHE</name>
<gene>
    <name evidence="2" type="primary">leuA_5</name>
    <name evidence="1" type="synonym">leuA_4</name>
    <name evidence="2" type="ORF">CM83_9390</name>
    <name evidence="1" type="ORF">CM83_9394</name>
</gene>
<sequence length="109" mass="13136">MWSLQASWRRWLRQVGELCGMGVPRRRKVVCRLGMEYNVPVVTILSHTERRMELRMEEGKTERQERVMECSEIYCELWDITRADVGRTREEYTLRYHSAIARSGERKRT</sequence>
<reference evidence="2" key="1">
    <citation type="journal article" date="2014" name="PLoS ONE">
        <title>Transcriptome-Based Identification of ABC Transporters in the Western Tarnished Plant Bug Lygus hesperus.</title>
        <authorList>
            <person name="Hull J.J."/>
            <person name="Chaney K."/>
            <person name="Geib S.M."/>
            <person name="Fabrick J.A."/>
            <person name="Brent C.S."/>
            <person name="Walsh D."/>
            <person name="Lavine L.C."/>
        </authorList>
    </citation>
    <scope>NUCLEOTIDE SEQUENCE</scope>
</reference>
<reference evidence="2" key="2">
    <citation type="submission" date="2014-07" db="EMBL/GenBank/DDBJ databases">
        <authorList>
            <person name="Hull J."/>
        </authorList>
    </citation>
    <scope>NUCLEOTIDE SEQUENCE</scope>
</reference>
<dbReference type="EMBL" id="GBHO01028416">
    <property type="protein sequence ID" value="JAG15188.1"/>
    <property type="molecule type" value="Transcribed_RNA"/>
</dbReference>
<evidence type="ECO:0000313" key="1">
    <source>
        <dbReference type="EMBL" id="JAG15187.1"/>
    </source>
</evidence>
<accession>A0A0A9X8R6</accession>
<dbReference type="AlphaFoldDB" id="A0A0A9X8R6"/>
<proteinExistence type="predicted"/>
<protein>
    <submittedName>
        <fullName evidence="2">2-isopropylmalate synthase</fullName>
    </submittedName>
</protein>
<dbReference type="EMBL" id="GBHO01028417">
    <property type="protein sequence ID" value="JAG15187.1"/>
    <property type="molecule type" value="Transcribed_RNA"/>
</dbReference>
<organism evidence="2">
    <name type="scientific">Lygus hesperus</name>
    <name type="common">Western plant bug</name>
    <dbReference type="NCBI Taxonomy" id="30085"/>
    <lineage>
        <taxon>Eukaryota</taxon>
        <taxon>Metazoa</taxon>
        <taxon>Ecdysozoa</taxon>
        <taxon>Arthropoda</taxon>
        <taxon>Hexapoda</taxon>
        <taxon>Insecta</taxon>
        <taxon>Pterygota</taxon>
        <taxon>Neoptera</taxon>
        <taxon>Paraneoptera</taxon>
        <taxon>Hemiptera</taxon>
        <taxon>Heteroptera</taxon>
        <taxon>Panheteroptera</taxon>
        <taxon>Cimicomorpha</taxon>
        <taxon>Miridae</taxon>
        <taxon>Mirini</taxon>
        <taxon>Lygus</taxon>
    </lineage>
</organism>